<evidence type="ECO:0000256" key="1">
    <source>
        <dbReference type="SAM" id="MobiDB-lite"/>
    </source>
</evidence>
<organism evidence="2 3">
    <name type="scientific">Lophiostoma macrostomum CBS 122681</name>
    <dbReference type="NCBI Taxonomy" id="1314788"/>
    <lineage>
        <taxon>Eukaryota</taxon>
        <taxon>Fungi</taxon>
        <taxon>Dikarya</taxon>
        <taxon>Ascomycota</taxon>
        <taxon>Pezizomycotina</taxon>
        <taxon>Dothideomycetes</taxon>
        <taxon>Pleosporomycetidae</taxon>
        <taxon>Pleosporales</taxon>
        <taxon>Lophiostomataceae</taxon>
        <taxon>Lophiostoma</taxon>
    </lineage>
</organism>
<protein>
    <submittedName>
        <fullName evidence="2">Uncharacterized protein</fullName>
    </submittedName>
</protein>
<dbReference type="AlphaFoldDB" id="A0A6A6SZA5"/>
<keyword evidence="3" id="KW-1185">Reference proteome</keyword>
<proteinExistence type="predicted"/>
<feature type="region of interest" description="Disordered" evidence="1">
    <location>
        <begin position="1"/>
        <end position="51"/>
    </location>
</feature>
<dbReference type="Proteomes" id="UP000799324">
    <property type="component" value="Unassembled WGS sequence"/>
</dbReference>
<feature type="compositionally biased region" description="Low complexity" evidence="1">
    <location>
        <begin position="32"/>
        <end position="45"/>
    </location>
</feature>
<name>A0A6A6SZA5_9PLEO</name>
<evidence type="ECO:0000313" key="2">
    <source>
        <dbReference type="EMBL" id="KAF2651848.1"/>
    </source>
</evidence>
<reference evidence="2" key="1">
    <citation type="journal article" date="2020" name="Stud. Mycol.">
        <title>101 Dothideomycetes genomes: a test case for predicting lifestyles and emergence of pathogens.</title>
        <authorList>
            <person name="Haridas S."/>
            <person name="Albert R."/>
            <person name="Binder M."/>
            <person name="Bloem J."/>
            <person name="Labutti K."/>
            <person name="Salamov A."/>
            <person name="Andreopoulos B."/>
            <person name="Baker S."/>
            <person name="Barry K."/>
            <person name="Bills G."/>
            <person name="Bluhm B."/>
            <person name="Cannon C."/>
            <person name="Castanera R."/>
            <person name="Culley D."/>
            <person name="Daum C."/>
            <person name="Ezra D."/>
            <person name="Gonzalez J."/>
            <person name="Henrissat B."/>
            <person name="Kuo A."/>
            <person name="Liang C."/>
            <person name="Lipzen A."/>
            <person name="Lutzoni F."/>
            <person name="Magnuson J."/>
            <person name="Mondo S."/>
            <person name="Nolan M."/>
            <person name="Ohm R."/>
            <person name="Pangilinan J."/>
            <person name="Park H.-J."/>
            <person name="Ramirez L."/>
            <person name="Alfaro M."/>
            <person name="Sun H."/>
            <person name="Tritt A."/>
            <person name="Yoshinaga Y."/>
            <person name="Zwiers L.-H."/>
            <person name="Turgeon B."/>
            <person name="Goodwin S."/>
            <person name="Spatafora J."/>
            <person name="Crous P."/>
            <person name="Grigoriev I."/>
        </authorList>
    </citation>
    <scope>NUCLEOTIDE SEQUENCE</scope>
    <source>
        <strain evidence="2">CBS 122681</strain>
    </source>
</reference>
<gene>
    <name evidence="2" type="ORF">K491DRAFT_728426</name>
</gene>
<evidence type="ECO:0000313" key="3">
    <source>
        <dbReference type="Proteomes" id="UP000799324"/>
    </source>
</evidence>
<sequence length="230" mass="24804">MKPPSTVGLKPIDKNLKTKPKRQLDPKATMFTPAASAAPSTVVSTKEPPMNAHKAETKVVDDLSTITSRQDLIARNAAQKAKREALGKVQAWNLQQVTARAAEAVTTAKAKIDEKKRVQVPGSAPAVMDDLIQKVEEMRTDRDERVGYASHRGFGSDIGKSVVGVRVREAEDAAQDAYVSKVIGDDAGTAGHNKEKCREGDDKEEFIGSKGVEDKLEQGYTSIFGGPYGL</sequence>
<accession>A0A6A6SZA5</accession>
<dbReference type="EMBL" id="MU004416">
    <property type="protein sequence ID" value="KAF2651848.1"/>
    <property type="molecule type" value="Genomic_DNA"/>
</dbReference>